<reference evidence="2 3" key="1">
    <citation type="submission" date="2019-09" db="EMBL/GenBank/DDBJ databases">
        <title>Whole genome sequence of Vibrio fortis.</title>
        <authorList>
            <person name="Das S.K."/>
        </authorList>
    </citation>
    <scope>NUCLEOTIDE SEQUENCE [LARGE SCALE GENOMIC DNA]</scope>
    <source>
        <strain evidence="2 3">AN60</strain>
    </source>
</reference>
<gene>
    <name evidence="2" type="ORF">F2P58_22655</name>
</gene>
<dbReference type="Proteomes" id="UP000326789">
    <property type="component" value="Unassembled WGS sequence"/>
</dbReference>
<comment type="caution">
    <text evidence="2">The sequence shown here is derived from an EMBL/GenBank/DDBJ whole genome shotgun (WGS) entry which is preliminary data.</text>
</comment>
<dbReference type="SUPFAM" id="SSF46689">
    <property type="entry name" value="Homeodomain-like"/>
    <property type="match status" value="1"/>
</dbReference>
<dbReference type="AlphaFoldDB" id="A0A5N3QSX4"/>
<protein>
    <submittedName>
        <fullName evidence="2">Transposase</fullName>
    </submittedName>
</protein>
<organism evidence="2 3">
    <name type="scientific">Vibrio fortis</name>
    <dbReference type="NCBI Taxonomy" id="212667"/>
    <lineage>
        <taxon>Bacteria</taxon>
        <taxon>Pseudomonadati</taxon>
        <taxon>Pseudomonadota</taxon>
        <taxon>Gammaproteobacteria</taxon>
        <taxon>Vibrionales</taxon>
        <taxon>Vibrionaceae</taxon>
        <taxon>Vibrio</taxon>
    </lineage>
</organism>
<accession>A0A5N3QSX4</accession>
<dbReference type="InterPro" id="IPR002514">
    <property type="entry name" value="Transposase_8"/>
</dbReference>
<evidence type="ECO:0000313" key="3">
    <source>
        <dbReference type="Proteomes" id="UP000326789"/>
    </source>
</evidence>
<dbReference type="GO" id="GO:0003677">
    <property type="term" value="F:DNA binding"/>
    <property type="evidence" value="ECO:0007669"/>
    <property type="project" value="InterPro"/>
</dbReference>
<sequence>MNKQFTDEFKVQAVKQVTEPGYTVASVSQRLGFSTNTNSLYYRMKKYGSGSKLCQQTSELCEL</sequence>
<dbReference type="Pfam" id="PF01527">
    <property type="entry name" value="HTH_Tnp_1"/>
    <property type="match status" value="1"/>
</dbReference>
<dbReference type="GO" id="GO:0006313">
    <property type="term" value="P:DNA transposition"/>
    <property type="evidence" value="ECO:0007669"/>
    <property type="project" value="InterPro"/>
</dbReference>
<evidence type="ECO:0000313" key="2">
    <source>
        <dbReference type="EMBL" id="KAB0285327.1"/>
    </source>
</evidence>
<dbReference type="GO" id="GO:0004803">
    <property type="term" value="F:transposase activity"/>
    <property type="evidence" value="ECO:0007669"/>
    <property type="project" value="InterPro"/>
</dbReference>
<evidence type="ECO:0000256" key="1">
    <source>
        <dbReference type="ARBA" id="ARBA00009964"/>
    </source>
</evidence>
<comment type="similarity">
    <text evidence="1">Belongs to the transposase 8 family.</text>
</comment>
<dbReference type="EMBL" id="VWSE01000010">
    <property type="protein sequence ID" value="KAB0285327.1"/>
    <property type="molecule type" value="Genomic_DNA"/>
</dbReference>
<proteinExistence type="inferred from homology"/>
<dbReference type="InterPro" id="IPR009057">
    <property type="entry name" value="Homeodomain-like_sf"/>
</dbReference>
<name>A0A5N3QSX4_9VIBR</name>